<comment type="caution">
    <text evidence="3">The sequence shown here is derived from an EMBL/GenBank/DDBJ whole genome shotgun (WGS) entry which is preliminary data.</text>
</comment>
<dbReference type="Gene3D" id="2.60.40.1890">
    <property type="entry name" value="PCu(A)C copper chaperone"/>
    <property type="match status" value="1"/>
</dbReference>
<feature type="compositionally biased region" description="Low complexity" evidence="1">
    <location>
        <begin position="281"/>
        <end position="317"/>
    </location>
</feature>
<sequence length="330" mass="32274">MIRNSRRVVALAFAGAVAMAPVLSGCGAGEEPQTAAPTQLTEGVNAWVPKNEPARPQVSIRNMFLLGPEPDKALPAGSSVPLYGTLINEVPGRADRLVSVSAPEFGQAKLASDGVVLPPAKERGMGSAVSLLGTGAAGHPTTPGHVTPSGTPSGKPTGTKPSKPGTKPSTGAPTTPASGNPTAPASGSPTAPASGSPTAPASGAPTTPAGESPSAPTSGEATPAPGGKSPLVVLTQANKQLLGGEAIQVTLQFEKAGTVTLTVPVIPQQNEFSTYVAVSQSTPFNPTPSTGPSGSGEPTGSTTPTSPATPSGSATPGRSGEPEGTQTPAA</sequence>
<reference evidence="4" key="1">
    <citation type="journal article" date="2019" name="Int. J. Syst. Evol. Microbiol.">
        <title>The Global Catalogue of Microorganisms (GCM) 10K type strain sequencing project: providing services to taxonomists for standard genome sequencing and annotation.</title>
        <authorList>
            <consortium name="The Broad Institute Genomics Platform"/>
            <consortium name="The Broad Institute Genome Sequencing Center for Infectious Disease"/>
            <person name="Wu L."/>
            <person name="Ma J."/>
        </authorList>
    </citation>
    <scope>NUCLEOTIDE SEQUENCE [LARGE SCALE GENOMIC DNA]</scope>
    <source>
        <strain evidence="4">KLKA75</strain>
    </source>
</reference>
<feature type="region of interest" description="Disordered" evidence="1">
    <location>
        <begin position="131"/>
        <end position="231"/>
    </location>
</feature>
<keyword evidence="2" id="KW-0732">Signal</keyword>
<gene>
    <name evidence="3" type="ORF">ACFPCY_38990</name>
</gene>
<feature type="signal peptide" evidence="2">
    <location>
        <begin position="1"/>
        <end position="20"/>
    </location>
</feature>
<evidence type="ECO:0008006" key="5">
    <source>
        <dbReference type="Google" id="ProtNLM"/>
    </source>
</evidence>
<feature type="compositionally biased region" description="Low complexity" evidence="1">
    <location>
        <begin position="181"/>
        <end position="210"/>
    </location>
</feature>
<evidence type="ECO:0000313" key="3">
    <source>
        <dbReference type="EMBL" id="MFC4913339.1"/>
    </source>
</evidence>
<accession>A0ABV9UBU0</accession>
<feature type="chain" id="PRO_5046831739" description="Lipoprotein" evidence="2">
    <location>
        <begin position="21"/>
        <end position="330"/>
    </location>
</feature>
<feature type="compositionally biased region" description="Low complexity" evidence="1">
    <location>
        <begin position="131"/>
        <end position="145"/>
    </location>
</feature>
<feature type="compositionally biased region" description="Polar residues" evidence="1">
    <location>
        <begin position="167"/>
        <end position="180"/>
    </location>
</feature>
<evidence type="ECO:0000256" key="2">
    <source>
        <dbReference type="SAM" id="SignalP"/>
    </source>
</evidence>
<feature type="region of interest" description="Disordered" evidence="1">
    <location>
        <begin position="277"/>
        <end position="330"/>
    </location>
</feature>
<keyword evidence="4" id="KW-1185">Reference proteome</keyword>
<protein>
    <recommendedName>
        <fullName evidence="5">Lipoprotein</fullName>
    </recommendedName>
</protein>
<dbReference type="PROSITE" id="PS51257">
    <property type="entry name" value="PROKAR_LIPOPROTEIN"/>
    <property type="match status" value="1"/>
</dbReference>
<organism evidence="3 4">
    <name type="scientific">Actinomadura gamaensis</name>
    <dbReference type="NCBI Taxonomy" id="1763541"/>
    <lineage>
        <taxon>Bacteria</taxon>
        <taxon>Bacillati</taxon>
        <taxon>Actinomycetota</taxon>
        <taxon>Actinomycetes</taxon>
        <taxon>Streptosporangiales</taxon>
        <taxon>Thermomonosporaceae</taxon>
        <taxon>Actinomadura</taxon>
    </lineage>
</organism>
<dbReference type="InterPro" id="IPR036182">
    <property type="entry name" value="PCuAC_sf"/>
</dbReference>
<dbReference type="Proteomes" id="UP001595872">
    <property type="component" value="Unassembled WGS sequence"/>
</dbReference>
<proteinExistence type="predicted"/>
<evidence type="ECO:0000256" key="1">
    <source>
        <dbReference type="SAM" id="MobiDB-lite"/>
    </source>
</evidence>
<dbReference type="RefSeq" id="WP_378264163.1">
    <property type="nucleotide sequence ID" value="NZ_JBHSIT010000016.1"/>
</dbReference>
<dbReference type="EMBL" id="JBHSIT010000016">
    <property type="protein sequence ID" value="MFC4913339.1"/>
    <property type="molecule type" value="Genomic_DNA"/>
</dbReference>
<evidence type="ECO:0000313" key="4">
    <source>
        <dbReference type="Proteomes" id="UP001595872"/>
    </source>
</evidence>
<name>A0ABV9UBU0_9ACTN</name>
<feature type="compositionally biased region" description="Polar residues" evidence="1">
    <location>
        <begin position="148"/>
        <end position="160"/>
    </location>
</feature>